<dbReference type="GO" id="GO:0051537">
    <property type="term" value="F:2 iron, 2 sulfur cluster binding"/>
    <property type="evidence" value="ECO:0007669"/>
    <property type="project" value="UniProtKB-KW"/>
</dbReference>
<proteinExistence type="inferred from homology"/>
<name>A0A437JBL6_9SPHN</name>
<dbReference type="Gene3D" id="2.102.10.10">
    <property type="entry name" value="Rieske [2Fe-2S] iron-sulphur domain"/>
    <property type="match status" value="1"/>
</dbReference>
<dbReference type="InterPro" id="IPR036922">
    <property type="entry name" value="Rieske_2Fe-2S_sf"/>
</dbReference>
<evidence type="ECO:0000313" key="8">
    <source>
        <dbReference type="EMBL" id="RVT43271.1"/>
    </source>
</evidence>
<dbReference type="SUPFAM" id="SSF50022">
    <property type="entry name" value="ISP domain"/>
    <property type="match status" value="1"/>
</dbReference>
<evidence type="ECO:0000256" key="1">
    <source>
        <dbReference type="ARBA" id="ARBA00022714"/>
    </source>
</evidence>
<dbReference type="PANTHER" id="PTHR21496:SF0">
    <property type="entry name" value="RIESKE DOMAIN-CONTAINING PROTEIN"/>
    <property type="match status" value="1"/>
</dbReference>
<organism evidence="8 9">
    <name type="scientific">Sphingobium algorifonticola</name>
    <dbReference type="NCBI Taxonomy" id="2008318"/>
    <lineage>
        <taxon>Bacteria</taxon>
        <taxon>Pseudomonadati</taxon>
        <taxon>Pseudomonadota</taxon>
        <taxon>Alphaproteobacteria</taxon>
        <taxon>Sphingomonadales</taxon>
        <taxon>Sphingomonadaceae</taxon>
        <taxon>Sphingobium</taxon>
    </lineage>
</organism>
<dbReference type="GO" id="GO:0046872">
    <property type="term" value="F:metal ion binding"/>
    <property type="evidence" value="ECO:0007669"/>
    <property type="project" value="UniProtKB-KW"/>
</dbReference>
<evidence type="ECO:0000259" key="7">
    <source>
        <dbReference type="PROSITE" id="PS51296"/>
    </source>
</evidence>
<accession>A0A437JBL6</accession>
<reference evidence="8 9" key="1">
    <citation type="submission" date="2019-01" db="EMBL/GenBank/DDBJ databases">
        <authorList>
            <person name="Chen W.-M."/>
        </authorList>
    </citation>
    <scope>NUCLEOTIDE SEQUENCE [LARGE SCALE GENOMIC DNA]</scope>
    <source>
        <strain evidence="8 9">TLA-22</strain>
    </source>
</reference>
<keyword evidence="2" id="KW-0479">Metal-binding</keyword>
<dbReference type="EMBL" id="RZUL01000001">
    <property type="protein sequence ID" value="RVT43271.1"/>
    <property type="molecule type" value="Genomic_DNA"/>
</dbReference>
<protein>
    <submittedName>
        <fullName evidence="8">Rieske (2Fe-2S) protein</fullName>
    </submittedName>
</protein>
<evidence type="ECO:0000256" key="4">
    <source>
        <dbReference type="ARBA" id="ARBA00023014"/>
    </source>
</evidence>
<evidence type="ECO:0000256" key="3">
    <source>
        <dbReference type="ARBA" id="ARBA00023004"/>
    </source>
</evidence>
<evidence type="ECO:0000256" key="2">
    <source>
        <dbReference type="ARBA" id="ARBA00022723"/>
    </source>
</evidence>
<comment type="cofactor">
    <cofactor evidence="5">
        <name>[2Fe-2S] cluster</name>
        <dbReference type="ChEBI" id="CHEBI:190135"/>
    </cofactor>
</comment>
<keyword evidence="3" id="KW-0408">Iron</keyword>
<feature type="domain" description="Rieske" evidence="7">
    <location>
        <begin position="6"/>
        <end position="102"/>
    </location>
</feature>
<dbReference type="RefSeq" id="WP_127688806.1">
    <property type="nucleotide sequence ID" value="NZ_RZUL01000001.1"/>
</dbReference>
<dbReference type="OrthoDB" id="9800167at2"/>
<evidence type="ECO:0000313" key="9">
    <source>
        <dbReference type="Proteomes" id="UP000282977"/>
    </source>
</evidence>
<keyword evidence="1" id="KW-0001">2Fe-2S</keyword>
<dbReference type="PROSITE" id="PS51296">
    <property type="entry name" value="RIESKE"/>
    <property type="match status" value="1"/>
</dbReference>
<dbReference type="PANTHER" id="PTHR21496">
    <property type="entry name" value="FERREDOXIN-RELATED"/>
    <property type="match status" value="1"/>
</dbReference>
<sequence>MAETYHRVVKASDVEERAMLPFIVNRWPVLVCREDGAIHALINRCSHAAAELAPEGRVRRGAVMCPLHGARFKLDTGECLGGAGYKPLKIFAWREDAEGWIEVAVPDDAPGMEHLPVKPLG</sequence>
<comment type="similarity">
    <text evidence="6">Belongs to the bacterial ring-hydroxylating dioxygenase ferredoxin component family.</text>
</comment>
<dbReference type="Proteomes" id="UP000282977">
    <property type="component" value="Unassembled WGS sequence"/>
</dbReference>
<comment type="caution">
    <text evidence="8">The sequence shown here is derived from an EMBL/GenBank/DDBJ whole genome shotgun (WGS) entry which is preliminary data.</text>
</comment>
<dbReference type="InterPro" id="IPR017941">
    <property type="entry name" value="Rieske_2Fe-2S"/>
</dbReference>
<dbReference type="AlphaFoldDB" id="A0A437JBL6"/>
<keyword evidence="4" id="KW-0411">Iron-sulfur</keyword>
<evidence type="ECO:0000256" key="6">
    <source>
        <dbReference type="ARBA" id="ARBA00038001"/>
    </source>
</evidence>
<evidence type="ECO:0000256" key="5">
    <source>
        <dbReference type="ARBA" id="ARBA00034078"/>
    </source>
</evidence>
<gene>
    <name evidence="8" type="ORF">ENE74_01140</name>
</gene>
<keyword evidence="9" id="KW-1185">Reference proteome</keyword>
<dbReference type="Pfam" id="PF00355">
    <property type="entry name" value="Rieske"/>
    <property type="match status" value="1"/>
</dbReference>